<organism evidence="4 5">
    <name type="scientific">Pyronema omphalodes (strain CBS 100304)</name>
    <name type="common">Pyronema confluens</name>
    <dbReference type="NCBI Taxonomy" id="1076935"/>
    <lineage>
        <taxon>Eukaryota</taxon>
        <taxon>Fungi</taxon>
        <taxon>Dikarya</taxon>
        <taxon>Ascomycota</taxon>
        <taxon>Pezizomycotina</taxon>
        <taxon>Pezizomycetes</taxon>
        <taxon>Pezizales</taxon>
        <taxon>Pyronemataceae</taxon>
        <taxon>Pyronema</taxon>
    </lineage>
</organism>
<dbReference type="STRING" id="1076935.U4LML4"/>
<dbReference type="OrthoDB" id="5330858at2759"/>
<dbReference type="InterPro" id="IPR053881">
    <property type="entry name" value="Utp8_C"/>
</dbReference>
<proteinExistence type="predicted"/>
<reference evidence="4 5" key="1">
    <citation type="journal article" date="2013" name="PLoS Genet.">
        <title>The genome and development-dependent transcriptomes of Pyronema confluens: a window into fungal evolution.</title>
        <authorList>
            <person name="Traeger S."/>
            <person name="Altegoer F."/>
            <person name="Freitag M."/>
            <person name="Gabaldon T."/>
            <person name="Kempken F."/>
            <person name="Kumar A."/>
            <person name="Marcet-Houben M."/>
            <person name="Poggeler S."/>
            <person name="Stajich J.E."/>
            <person name="Nowrousian M."/>
        </authorList>
    </citation>
    <scope>NUCLEOTIDE SEQUENCE [LARGE SCALE GENOMIC DNA]</scope>
    <source>
        <strain evidence="5">CBS 100304</strain>
        <tissue evidence="4">Vegetative mycelium</tissue>
    </source>
</reference>
<feature type="domain" description="Utp8 C-terminal" evidence="3">
    <location>
        <begin position="432"/>
        <end position="759"/>
    </location>
</feature>
<keyword evidence="5" id="KW-1185">Reference proteome</keyword>
<dbReference type="eggNOG" id="ENOG502S1FV">
    <property type="taxonomic scope" value="Eukaryota"/>
</dbReference>
<protein>
    <submittedName>
        <fullName evidence="4">Uncharacterized protein</fullName>
    </submittedName>
</protein>
<dbReference type="EMBL" id="HF936048">
    <property type="protein sequence ID" value="CCX33364.1"/>
    <property type="molecule type" value="Genomic_DNA"/>
</dbReference>
<dbReference type="AlphaFoldDB" id="U4LML4"/>
<name>U4LML4_PYROM</name>
<sequence>MATSSVALSAPYTVFPLSAQLQQTKSKSKSASSCRQCYTAPVDSRKRKRSDNAGIELVTAVDGEGVNLYNLSHTQTISSYALQATTTFACAPVSSVTKVTKSGVSRRTYAALSEPKKQIVCWEESARGADAGEETTKQNATDTKSKSEVVYIQDLSTFSKKKKDAESFEGSGLLVVYADGHIQHFSEDLQTKHYSVIVGSKEPTTIVYAATATAATAKKSIFSNRSDIAISDSPENIVLFTVAKRAENYYAQAILVPVVAGKKTPKELLSFQLPTAGDATELADSTFSIHFPTGVLYKLSSTYLTTYNFALTRPNITAAFPIKSSTGPETKPISLLRISASTVLVTTNDEVIIYDTKYASLQASAAIKSDESDLTAGVFLTTFISEMDLAVGYSQEGIVGVQLTRQRAGEMGGLLIDSIGRGVNKADVFTTKKEKYENHLMRRFENERARAAKVIGELRSARRSQNIAQFERVFAKYVGVKDIPEPTPASPSGDVTMADAVAVPEAKDLEIPTSTYKTLKLDVVKAILDLVFTASEATTEEPAHLTLTFFPPATLKYLLESGNFSTQLLPLSHGLVPALLRYDPTLRTLQWFLTTLTSLSSSEVLAAIQLCLSPSTVIPEGEDSVVFEIHRAEILRLSLLRLSAFPAPTVVSEFQSLPADTLSLLIRLLENELSSLGSDDLNAKEEGKTLGVEDVRVVTELLTAAVDAMGMGGMVLQGGKEVLEGIRENVDDALEIVEEVVELKGLLEEIFRHVDWKQVVETVTLEQIAASDKHVVEVEDEEEEEEAVEEEAVEEEAGNTTIDFDDLPVSSTSLTVKKKPAALPARNKRARLTAAGHAAALLRANSHRKVVVGHKKMLQTTAISKYEVMKHDRPVALSTAKGLSVILPLGALAMRRIVNPLTNKEVKVVGDDEEGRRPINNRSRLKREYWREGLAAGVYSVESMVV</sequence>
<evidence type="ECO:0000313" key="5">
    <source>
        <dbReference type="Proteomes" id="UP000018144"/>
    </source>
</evidence>
<dbReference type="Pfam" id="PF10395">
    <property type="entry name" value="Utp8_b_propeller"/>
    <property type="match status" value="1"/>
</dbReference>
<evidence type="ECO:0000313" key="4">
    <source>
        <dbReference type="EMBL" id="CCX33364.1"/>
    </source>
</evidence>
<dbReference type="Pfam" id="PF22542">
    <property type="entry name" value="Utp8_C"/>
    <property type="match status" value="1"/>
</dbReference>
<gene>
    <name evidence="4" type="ORF">PCON_01045</name>
</gene>
<dbReference type="InterPro" id="IPR018843">
    <property type="entry name" value="Utp8_b-prop"/>
</dbReference>
<feature type="coiled-coil region" evidence="1">
    <location>
        <begin position="771"/>
        <end position="798"/>
    </location>
</feature>
<dbReference type="OMA" id="GGWLFND"/>
<evidence type="ECO:0000256" key="1">
    <source>
        <dbReference type="SAM" id="Coils"/>
    </source>
</evidence>
<keyword evidence="1" id="KW-0175">Coiled coil</keyword>
<feature type="domain" description="Utp8 beta-propeller" evidence="2">
    <location>
        <begin position="57"/>
        <end position="369"/>
    </location>
</feature>
<accession>U4LML4</accession>
<evidence type="ECO:0000259" key="3">
    <source>
        <dbReference type="Pfam" id="PF22542"/>
    </source>
</evidence>
<evidence type="ECO:0000259" key="2">
    <source>
        <dbReference type="Pfam" id="PF10395"/>
    </source>
</evidence>
<dbReference type="Proteomes" id="UP000018144">
    <property type="component" value="Unassembled WGS sequence"/>
</dbReference>